<proteinExistence type="predicted"/>
<reference evidence="2 3" key="1">
    <citation type="submission" date="2022-10" db="EMBL/GenBank/DDBJ databases">
        <title>The complete genomes of actinobacterial strains from the NBC collection.</title>
        <authorList>
            <person name="Joergensen T.S."/>
            <person name="Alvarez Arevalo M."/>
            <person name="Sterndorff E.B."/>
            <person name="Faurdal D."/>
            <person name="Vuksanovic O."/>
            <person name="Mourched A.-S."/>
            <person name="Charusanti P."/>
            <person name="Shaw S."/>
            <person name="Blin K."/>
            <person name="Weber T."/>
        </authorList>
    </citation>
    <scope>NUCLEOTIDE SEQUENCE [LARGE SCALE GENOMIC DNA]</scope>
    <source>
        <strain evidence="2 3">NBC 01774</strain>
    </source>
</reference>
<dbReference type="EMBL" id="CP109106">
    <property type="protein sequence ID" value="WSB67105.1"/>
    <property type="molecule type" value="Genomic_DNA"/>
</dbReference>
<feature type="region of interest" description="Disordered" evidence="1">
    <location>
        <begin position="43"/>
        <end position="65"/>
    </location>
</feature>
<protein>
    <recommendedName>
        <fullName evidence="4">Transposase</fullName>
    </recommendedName>
</protein>
<organism evidence="2 3">
    <name type="scientific">Streptomyces decoyicus</name>
    <dbReference type="NCBI Taxonomy" id="249567"/>
    <lineage>
        <taxon>Bacteria</taxon>
        <taxon>Bacillati</taxon>
        <taxon>Actinomycetota</taxon>
        <taxon>Actinomycetes</taxon>
        <taxon>Kitasatosporales</taxon>
        <taxon>Streptomycetaceae</taxon>
        <taxon>Streptomyces</taxon>
    </lineage>
</organism>
<evidence type="ECO:0000256" key="1">
    <source>
        <dbReference type="SAM" id="MobiDB-lite"/>
    </source>
</evidence>
<dbReference type="RefSeq" id="WP_326616315.1">
    <property type="nucleotide sequence ID" value="NZ_CP109106.1"/>
</dbReference>
<accession>A0ABZ1FAS3</accession>
<dbReference type="Proteomes" id="UP001344251">
    <property type="component" value="Chromosome"/>
</dbReference>
<name>A0ABZ1FAS3_9ACTN</name>
<evidence type="ECO:0000313" key="2">
    <source>
        <dbReference type="EMBL" id="WSB67105.1"/>
    </source>
</evidence>
<evidence type="ECO:0008006" key="4">
    <source>
        <dbReference type="Google" id="ProtNLM"/>
    </source>
</evidence>
<evidence type="ECO:0000313" key="3">
    <source>
        <dbReference type="Proteomes" id="UP001344251"/>
    </source>
</evidence>
<keyword evidence="3" id="KW-1185">Reference proteome</keyword>
<sequence>MIPRAAEALLATAPPADCYLRWQVVRDLATALQGAPLWECIKPPSPTGDARNEDGGPSWPAAAFG</sequence>
<gene>
    <name evidence="2" type="ORF">OG863_03470</name>
</gene>